<name>A0A7D8YIL6_9HELO</name>
<dbReference type="EC" id="3.1.3.48" evidence="2"/>
<keyword evidence="4" id="KW-0904">Protein phosphatase</keyword>
<evidence type="ECO:0000259" key="5">
    <source>
        <dbReference type="PROSITE" id="PS50056"/>
    </source>
</evidence>
<evidence type="ECO:0000256" key="2">
    <source>
        <dbReference type="ARBA" id="ARBA00013064"/>
    </source>
</evidence>
<dbReference type="SMART" id="SM00195">
    <property type="entry name" value="DSPc"/>
    <property type="match status" value="1"/>
</dbReference>
<protein>
    <recommendedName>
        <fullName evidence="2">protein-tyrosine-phosphatase</fullName>
        <ecNumber evidence="2">3.1.3.48</ecNumber>
    </recommendedName>
</protein>
<dbReference type="PANTHER" id="PTHR10159">
    <property type="entry name" value="DUAL SPECIFICITY PROTEIN PHOSPHATASE"/>
    <property type="match status" value="1"/>
</dbReference>
<dbReference type="InterPro" id="IPR029021">
    <property type="entry name" value="Prot-tyrosine_phosphatase-like"/>
</dbReference>
<dbReference type="GO" id="GO:0043409">
    <property type="term" value="P:negative regulation of MAPK cascade"/>
    <property type="evidence" value="ECO:0007669"/>
    <property type="project" value="TreeGrafter"/>
</dbReference>
<dbReference type="PANTHER" id="PTHR10159:SF519">
    <property type="entry name" value="DUAL SPECIFICITY PROTEIN PHOSPHATASE MPK3"/>
    <property type="match status" value="1"/>
</dbReference>
<comment type="caution">
    <text evidence="6">The sequence shown here is derived from an EMBL/GenBank/DDBJ whole genome shotgun (WGS) entry which is preliminary data.</text>
</comment>
<feature type="domain" description="Tyrosine specific protein phosphatases" evidence="5">
    <location>
        <begin position="79"/>
        <end position="125"/>
    </location>
</feature>
<keyword evidence="7" id="KW-1185">Reference proteome</keyword>
<dbReference type="PROSITE" id="PS00383">
    <property type="entry name" value="TYR_PHOSPHATASE_1"/>
    <property type="match status" value="1"/>
</dbReference>
<dbReference type="GO" id="GO:0005737">
    <property type="term" value="C:cytoplasm"/>
    <property type="evidence" value="ECO:0007669"/>
    <property type="project" value="TreeGrafter"/>
</dbReference>
<dbReference type="Gene3D" id="3.90.190.10">
    <property type="entry name" value="Protein tyrosine phosphatase superfamily"/>
    <property type="match status" value="1"/>
</dbReference>
<dbReference type="GO" id="GO:0033550">
    <property type="term" value="F:MAP kinase tyrosine phosphatase activity"/>
    <property type="evidence" value="ECO:0007669"/>
    <property type="project" value="TreeGrafter"/>
</dbReference>
<dbReference type="InterPro" id="IPR000387">
    <property type="entry name" value="Tyr_Pase_dom"/>
</dbReference>
<dbReference type="GO" id="GO:0017017">
    <property type="term" value="F:MAP kinase tyrosine/serine/threonine phosphatase activity"/>
    <property type="evidence" value="ECO:0007669"/>
    <property type="project" value="TreeGrafter"/>
</dbReference>
<dbReference type="OrthoDB" id="10252009at2759"/>
<accession>A0A7D8YIL6</accession>
<evidence type="ECO:0000256" key="1">
    <source>
        <dbReference type="ARBA" id="ARBA00008601"/>
    </source>
</evidence>
<dbReference type="PROSITE" id="PS50056">
    <property type="entry name" value="TYR_PHOSPHATASE_2"/>
    <property type="match status" value="1"/>
</dbReference>
<gene>
    <name evidence="6" type="primary">H1L</name>
    <name evidence="6" type="ORF">LCER1_G008796</name>
</gene>
<dbReference type="EMBL" id="QGMG01000991">
    <property type="protein sequence ID" value="TVY50830.1"/>
    <property type="molecule type" value="Genomic_DNA"/>
</dbReference>
<sequence>MTTATLNEKPYHAFEILPHLHLSSFPTTPEQIPDDITHVLNMCTTPSAPDATRTYLHIPLLDWDDISPHISSIISFISSALLSSVTTPPTTETKTPKVLVHCALGVNRSAAAVITYLVWRNGGGE</sequence>
<evidence type="ECO:0000313" key="6">
    <source>
        <dbReference type="EMBL" id="TVY50830.1"/>
    </source>
</evidence>
<keyword evidence="3" id="KW-0378">Hydrolase</keyword>
<dbReference type="InterPro" id="IPR016130">
    <property type="entry name" value="Tyr_Pase_AS"/>
</dbReference>
<dbReference type="GO" id="GO:0008330">
    <property type="term" value="F:protein tyrosine/threonine phosphatase activity"/>
    <property type="evidence" value="ECO:0007669"/>
    <property type="project" value="TreeGrafter"/>
</dbReference>
<comment type="similarity">
    <text evidence="1">Belongs to the protein-tyrosine phosphatase family. Non-receptor class dual specificity subfamily.</text>
</comment>
<evidence type="ECO:0000256" key="3">
    <source>
        <dbReference type="ARBA" id="ARBA00022801"/>
    </source>
</evidence>
<evidence type="ECO:0000313" key="7">
    <source>
        <dbReference type="Proteomes" id="UP000481288"/>
    </source>
</evidence>
<dbReference type="Pfam" id="PF00782">
    <property type="entry name" value="DSPc"/>
    <property type="match status" value="1"/>
</dbReference>
<dbReference type="CDD" id="cd14498">
    <property type="entry name" value="DSP"/>
    <property type="match status" value="1"/>
</dbReference>
<dbReference type="InterPro" id="IPR020422">
    <property type="entry name" value="TYR_PHOSPHATASE_DUAL_dom"/>
</dbReference>
<dbReference type="InterPro" id="IPR000340">
    <property type="entry name" value="Dual-sp_phosphatase_cat-dom"/>
</dbReference>
<dbReference type="AlphaFoldDB" id="A0A7D8YIL6"/>
<reference evidence="6 7" key="1">
    <citation type="submission" date="2018-05" db="EMBL/GenBank/DDBJ databases">
        <title>Whole genome sequencing for identification of molecular markers to develop diagnostic detection tools for the regulated plant pathogen Lachnellula willkommii.</title>
        <authorList>
            <person name="Giroux E."/>
            <person name="Bilodeau G."/>
        </authorList>
    </citation>
    <scope>NUCLEOTIDE SEQUENCE [LARGE SCALE GENOMIC DNA]</scope>
    <source>
        <strain evidence="6 7">CBS 625.97</strain>
    </source>
</reference>
<dbReference type="SUPFAM" id="SSF52799">
    <property type="entry name" value="(Phosphotyrosine protein) phosphatases II"/>
    <property type="match status" value="1"/>
</dbReference>
<organism evidence="6 7">
    <name type="scientific">Lachnellula cervina</name>
    <dbReference type="NCBI Taxonomy" id="1316786"/>
    <lineage>
        <taxon>Eukaryota</taxon>
        <taxon>Fungi</taxon>
        <taxon>Dikarya</taxon>
        <taxon>Ascomycota</taxon>
        <taxon>Pezizomycotina</taxon>
        <taxon>Leotiomycetes</taxon>
        <taxon>Helotiales</taxon>
        <taxon>Lachnaceae</taxon>
        <taxon>Lachnellula</taxon>
    </lineage>
</organism>
<dbReference type="Proteomes" id="UP000481288">
    <property type="component" value="Unassembled WGS sequence"/>
</dbReference>
<evidence type="ECO:0000256" key="4">
    <source>
        <dbReference type="ARBA" id="ARBA00022912"/>
    </source>
</evidence>
<proteinExistence type="inferred from homology"/>